<dbReference type="InterPro" id="IPR039448">
    <property type="entry name" value="Beta_helix"/>
</dbReference>
<dbReference type="EMBL" id="BAAAJE010000002">
    <property type="protein sequence ID" value="GAA1128333.1"/>
    <property type="molecule type" value="Genomic_DNA"/>
</dbReference>
<dbReference type="SUPFAM" id="SSF51126">
    <property type="entry name" value="Pectin lyase-like"/>
    <property type="match status" value="1"/>
</dbReference>
<sequence>MSRRVLALLVMLLSVVWAAPAVAHEERPAQFPDGTGHRPHFLGWDNPRQRVVCQAESAAAVAALPDGAAKRRSERLLRSCRFHSIQDAIDSIHRRATSVYVLPGTYHEAKYANARRSEYCSHLKTQSTSPLASSEYIGSISSPDPGAEKEAAASGETNPIALSYADQRRCAHNLNLIALFGDRTPDDDSIRCNSRFCGTQLVGTGAGPADVVVDNRFAKLNAIRADRMGGFFLSNMTFQQAEFNAIYVMETDGFVIDDVVARGNDEYGILAFASDHGLIQDSEAYYNGDSGMYPGSGSDVNADNPDFEATRYAIEIRRNSSHHNTLGYSGTAGNSIWAHGNQFFDNATGIATDSLFPGHPGLPQDHARWSHNDIHSNNSNWYQRFVDTGVCAEPMAERGYLHGTVCPVVPVPVGTGVLIAGGNFDSTDHNWIYDNWRYGTMQFWVPAVLRDDYDPSHLYDTSNNNHTFENHMGIDPRGVEQPNGMDHWWDDQGVGNCWEDNHYGAAGQTDNFTVDPPACADGGSVFVPGAFVKDAGFLSCSQYDRNDPTWSHPAGCTWFDDPAKPGAAAAGRSDSSAVLIAPLALTGAALALGIGVVGRRWARAA</sequence>
<proteinExistence type="predicted"/>
<gene>
    <name evidence="5" type="ORF">GCM10009606_04970</name>
</gene>
<organism evidence="5 6">
    <name type="scientific">Nocardioides aquiterrae</name>
    <dbReference type="NCBI Taxonomy" id="203799"/>
    <lineage>
        <taxon>Bacteria</taxon>
        <taxon>Bacillati</taxon>
        <taxon>Actinomycetota</taxon>
        <taxon>Actinomycetes</taxon>
        <taxon>Propionibacteriales</taxon>
        <taxon>Nocardioidaceae</taxon>
        <taxon>Nocardioides</taxon>
    </lineage>
</organism>
<dbReference type="InterPro" id="IPR012334">
    <property type="entry name" value="Pectin_lyas_fold"/>
</dbReference>
<accession>A0ABP4ERY7</accession>
<evidence type="ECO:0000313" key="6">
    <source>
        <dbReference type="Proteomes" id="UP001499979"/>
    </source>
</evidence>
<dbReference type="RefSeq" id="WP_343905347.1">
    <property type="nucleotide sequence ID" value="NZ_BAAAJE010000002.1"/>
</dbReference>
<keyword evidence="2" id="KW-1133">Transmembrane helix</keyword>
<keyword evidence="6" id="KW-1185">Reference proteome</keyword>
<evidence type="ECO:0000259" key="4">
    <source>
        <dbReference type="Pfam" id="PF13229"/>
    </source>
</evidence>
<protein>
    <recommendedName>
        <fullName evidence="4">Right handed beta helix domain-containing protein</fullName>
    </recommendedName>
</protein>
<feature type="chain" id="PRO_5045710353" description="Right handed beta helix domain-containing protein" evidence="3">
    <location>
        <begin position="24"/>
        <end position="605"/>
    </location>
</feature>
<dbReference type="InterPro" id="IPR011050">
    <property type="entry name" value="Pectin_lyase_fold/virulence"/>
</dbReference>
<evidence type="ECO:0000256" key="2">
    <source>
        <dbReference type="SAM" id="Phobius"/>
    </source>
</evidence>
<comment type="caution">
    <text evidence="5">The sequence shown here is derived from an EMBL/GenBank/DDBJ whole genome shotgun (WGS) entry which is preliminary data.</text>
</comment>
<reference evidence="6" key="1">
    <citation type="journal article" date="2019" name="Int. J. Syst. Evol. Microbiol.">
        <title>The Global Catalogue of Microorganisms (GCM) 10K type strain sequencing project: providing services to taxonomists for standard genome sequencing and annotation.</title>
        <authorList>
            <consortium name="The Broad Institute Genomics Platform"/>
            <consortium name="The Broad Institute Genome Sequencing Center for Infectious Disease"/>
            <person name="Wu L."/>
            <person name="Ma J."/>
        </authorList>
    </citation>
    <scope>NUCLEOTIDE SEQUENCE [LARGE SCALE GENOMIC DNA]</scope>
    <source>
        <strain evidence="6">JCM 11813</strain>
    </source>
</reference>
<feature type="domain" description="Right handed beta helix" evidence="4">
    <location>
        <begin position="214"/>
        <end position="341"/>
    </location>
</feature>
<keyword evidence="3" id="KW-0732">Signal</keyword>
<dbReference type="Proteomes" id="UP001499979">
    <property type="component" value="Unassembled WGS sequence"/>
</dbReference>
<keyword evidence="2" id="KW-0472">Membrane</keyword>
<evidence type="ECO:0000313" key="5">
    <source>
        <dbReference type="EMBL" id="GAA1128333.1"/>
    </source>
</evidence>
<feature type="region of interest" description="Disordered" evidence="1">
    <location>
        <begin position="134"/>
        <end position="153"/>
    </location>
</feature>
<feature type="signal peptide" evidence="3">
    <location>
        <begin position="1"/>
        <end position="23"/>
    </location>
</feature>
<feature type="transmembrane region" description="Helical" evidence="2">
    <location>
        <begin position="577"/>
        <end position="597"/>
    </location>
</feature>
<name>A0ABP4ERY7_9ACTN</name>
<dbReference type="Pfam" id="PF13229">
    <property type="entry name" value="Beta_helix"/>
    <property type="match status" value="1"/>
</dbReference>
<evidence type="ECO:0000256" key="1">
    <source>
        <dbReference type="SAM" id="MobiDB-lite"/>
    </source>
</evidence>
<evidence type="ECO:0000256" key="3">
    <source>
        <dbReference type="SAM" id="SignalP"/>
    </source>
</evidence>
<dbReference type="Gene3D" id="2.160.20.10">
    <property type="entry name" value="Single-stranded right-handed beta-helix, Pectin lyase-like"/>
    <property type="match status" value="1"/>
</dbReference>
<keyword evidence="2" id="KW-0812">Transmembrane</keyword>